<protein>
    <recommendedName>
        <fullName evidence="4">DUF4129 domain-containing protein</fullName>
    </recommendedName>
</protein>
<evidence type="ECO:0000313" key="2">
    <source>
        <dbReference type="EMBL" id="TCO74589.1"/>
    </source>
</evidence>
<proteinExistence type="predicted"/>
<keyword evidence="1" id="KW-0812">Transmembrane</keyword>
<comment type="caution">
    <text evidence="2">The sequence shown here is derived from an EMBL/GenBank/DDBJ whole genome shotgun (WGS) entry which is preliminary data.</text>
</comment>
<keyword evidence="1" id="KW-1133">Transmembrane helix</keyword>
<dbReference type="EMBL" id="SLWV01000012">
    <property type="protein sequence ID" value="TCO74589.1"/>
    <property type="molecule type" value="Genomic_DNA"/>
</dbReference>
<keyword evidence="3" id="KW-1185">Reference proteome</keyword>
<keyword evidence="1" id="KW-0472">Membrane</keyword>
<gene>
    <name evidence="2" type="ORF">EV214_11268</name>
</gene>
<feature type="transmembrane region" description="Helical" evidence="1">
    <location>
        <begin position="63"/>
        <end position="80"/>
    </location>
</feature>
<dbReference type="AlphaFoldDB" id="A0A4R2KU11"/>
<evidence type="ECO:0000256" key="1">
    <source>
        <dbReference type="SAM" id="Phobius"/>
    </source>
</evidence>
<evidence type="ECO:0000313" key="3">
    <source>
        <dbReference type="Proteomes" id="UP000294919"/>
    </source>
</evidence>
<name>A0A4R2KU11_9FIRM</name>
<dbReference type="RefSeq" id="WP_132245319.1">
    <property type="nucleotide sequence ID" value="NZ_SLWV01000012.1"/>
</dbReference>
<evidence type="ECO:0008006" key="4">
    <source>
        <dbReference type="Google" id="ProtNLM"/>
    </source>
</evidence>
<sequence length="211" mass="24818">MRLPKGTFDGTINQIIDSAKYLHLKGNKNLFQIFLEKLSNLLNKPFTKETSHSTFSTNTTQNTFILLLILSLAALIFYLMKQNSHGSIMHSKIIYGETIDEETTYDGLYKKAIQCEEEKNYKDAVRLHFISILIVMNEKSLCFLDDSKTNYEMLKVLKNKKFKGMHIFKSIGDYFQYIWYGDKQIHQEQFSCYKDQITNLVMEVHHYHEKT</sequence>
<accession>A0A4R2KU11</accession>
<organism evidence="2 3">
    <name type="scientific">Marinisporobacter balticus</name>
    <dbReference type="NCBI Taxonomy" id="2018667"/>
    <lineage>
        <taxon>Bacteria</taxon>
        <taxon>Bacillati</taxon>
        <taxon>Bacillota</taxon>
        <taxon>Clostridia</taxon>
        <taxon>Peptostreptococcales</taxon>
        <taxon>Thermotaleaceae</taxon>
        <taxon>Marinisporobacter</taxon>
    </lineage>
</organism>
<dbReference type="OrthoDB" id="1952387at2"/>
<dbReference type="Proteomes" id="UP000294919">
    <property type="component" value="Unassembled WGS sequence"/>
</dbReference>
<reference evidence="2 3" key="1">
    <citation type="submission" date="2019-03" db="EMBL/GenBank/DDBJ databases">
        <title>Genomic Encyclopedia of Type Strains, Phase IV (KMG-IV): sequencing the most valuable type-strain genomes for metagenomic binning, comparative biology and taxonomic classification.</title>
        <authorList>
            <person name="Goeker M."/>
        </authorList>
    </citation>
    <scope>NUCLEOTIDE SEQUENCE [LARGE SCALE GENOMIC DNA]</scope>
    <source>
        <strain evidence="2 3">DSM 102940</strain>
    </source>
</reference>